<protein>
    <recommendedName>
        <fullName evidence="1">Class II aldolase/adducin N-terminal domain-containing protein</fullName>
    </recommendedName>
</protein>
<dbReference type="Pfam" id="PF00596">
    <property type="entry name" value="Aldolase_II"/>
    <property type="match status" value="1"/>
</dbReference>
<gene>
    <name evidence="2" type="ORF">NS365_18120</name>
</gene>
<dbReference type="Proteomes" id="UP000078529">
    <property type="component" value="Unassembled WGS sequence"/>
</dbReference>
<evidence type="ECO:0000259" key="1">
    <source>
        <dbReference type="SMART" id="SM01007"/>
    </source>
</evidence>
<dbReference type="SUPFAM" id="SSF53639">
    <property type="entry name" value="AraD/HMP-PK domain-like"/>
    <property type="match status" value="1"/>
</dbReference>
<dbReference type="Gene3D" id="3.40.225.10">
    <property type="entry name" value="Class II aldolase/adducin N-terminal domain"/>
    <property type="match status" value="1"/>
</dbReference>
<dbReference type="SMART" id="SM01007">
    <property type="entry name" value="Aldolase_II"/>
    <property type="match status" value="1"/>
</dbReference>
<dbReference type="EMBL" id="LDQA01000052">
    <property type="protein sequence ID" value="KTR03515.1"/>
    <property type="molecule type" value="Genomic_DNA"/>
</dbReference>
<dbReference type="AlphaFoldDB" id="A0A175RIC0"/>
<name>A0A175RIC0_9HYPH</name>
<dbReference type="InterPro" id="IPR001303">
    <property type="entry name" value="Aldolase_II/adducin_N"/>
</dbReference>
<keyword evidence="3" id="KW-1185">Reference proteome</keyword>
<reference evidence="2 3" key="1">
    <citation type="journal article" date="2016" name="Front. Microbiol.">
        <title>Genomic Resource of Rice Seed Associated Bacteria.</title>
        <authorList>
            <person name="Midha S."/>
            <person name="Bansal K."/>
            <person name="Sharma S."/>
            <person name="Kumar N."/>
            <person name="Patil P.P."/>
            <person name="Chaudhry V."/>
            <person name="Patil P.B."/>
        </authorList>
    </citation>
    <scope>NUCLEOTIDE SEQUENCE [LARGE SCALE GENOMIC DNA]</scope>
    <source>
        <strain evidence="2 3">NS365</strain>
    </source>
</reference>
<proteinExistence type="predicted"/>
<feature type="domain" description="Class II aldolase/adducin N-terminal" evidence="1">
    <location>
        <begin position="1"/>
        <end position="159"/>
    </location>
</feature>
<comment type="caution">
    <text evidence="2">The sequence shown here is derived from an EMBL/GenBank/DDBJ whole genome shotgun (WGS) entry which is preliminary data.</text>
</comment>
<dbReference type="InterPro" id="IPR036409">
    <property type="entry name" value="Aldolase_II/adducin_N_sf"/>
</dbReference>
<accession>A0A175RIC0</accession>
<evidence type="ECO:0000313" key="3">
    <source>
        <dbReference type="Proteomes" id="UP000078529"/>
    </source>
</evidence>
<organism evidence="2 3">
    <name type="scientific">Aureimonas ureilytica</name>
    <dbReference type="NCBI Taxonomy" id="401562"/>
    <lineage>
        <taxon>Bacteria</taxon>
        <taxon>Pseudomonadati</taxon>
        <taxon>Pseudomonadota</taxon>
        <taxon>Alphaproteobacteria</taxon>
        <taxon>Hyphomicrobiales</taxon>
        <taxon>Aurantimonadaceae</taxon>
        <taxon>Aureimonas</taxon>
    </lineage>
</organism>
<dbReference type="PATRIC" id="fig|401562.4.peg.3551"/>
<sequence>MAIKASGTSLATVEAGTGFIWLDVLKLREGLVDCDNETTYAALLKNCVLDARETRRPSIESGFHALMGACTIHTHSVWVNLLTCSQEGRAIAQDILPEALWVDYATPGIALTHLVAETMEGLRPQVVLLQNHGLVVTGSDPETTAMLHEEVNRKVIDAFGRDLPFPWSDDVAEGDENLLFPDQAVYTCDPTLRLSQAGVETRQAVSFLLAAMRSLNLSPHFLSEAERNKLIGLESEKYRQKMVRS</sequence>
<evidence type="ECO:0000313" key="2">
    <source>
        <dbReference type="EMBL" id="KTR03515.1"/>
    </source>
</evidence>